<dbReference type="GeneID" id="87843590"/>
<comment type="caution">
    <text evidence="3">The sequence shown here is derived from an EMBL/GenBank/DDBJ whole genome shotgun (WGS) entry which is preliminary data.</text>
</comment>
<reference evidence="3" key="1">
    <citation type="journal article" date="2023" name="Mol. Phylogenet. Evol.">
        <title>Genome-scale phylogeny and comparative genomics of the fungal order Sordariales.</title>
        <authorList>
            <person name="Hensen N."/>
            <person name="Bonometti L."/>
            <person name="Westerberg I."/>
            <person name="Brannstrom I.O."/>
            <person name="Guillou S."/>
            <person name="Cros-Aarteil S."/>
            <person name="Calhoun S."/>
            <person name="Haridas S."/>
            <person name="Kuo A."/>
            <person name="Mondo S."/>
            <person name="Pangilinan J."/>
            <person name="Riley R."/>
            <person name="LaButti K."/>
            <person name="Andreopoulos B."/>
            <person name="Lipzen A."/>
            <person name="Chen C."/>
            <person name="Yan M."/>
            <person name="Daum C."/>
            <person name="Ng V."/>
            <person name="Clum A."/>
            <person name="Steindorff A."/>
            <person name="Ohm R.A."/>
            <person name="Martin F."/>
            <person name="Silar P."/>
            <person name="Natvig D.O."/>
            <person name="Lalanne C."/>
            <person name="Gautier V."/>
            <person name="Ament-Velasquez S.L."/>
            <person name="Kruys A."/>
            <person name="Hutchinson M.I."/>
            <person name="Powell A.J."/>
            <person name="Barry K."/>
            <person name="Miller A.N."/>
            <person name="Grigoriev I.V."/>
            <person name="Debuchy R."/>
            <person name="Gladieux P."/>
            <person name="Hiltunen Thoren M."/>
            <person name="Johannesson H."/>
        </authorList>
    </citation>
    <scope>NUCLEOTIDE SEQUENCE</scope>
    <source>
        <strain evidence="3">CBS 168.71</strain>
    </source>
</reference>
<gene>
    <name evidence="3" type="ORF">B0H64DRAFT_442430</name>
</gene>
<name>A0AAE0HGE0_9PEZI</name>
<sequence>MAETTQYAQELLSTFSLSLGEVALQPATGGVFVVEITTTTATTTPEPEGTTAAASTSTSAPAAHRTKAVLWDRKIDGGFPEVKELKRRVRDVIQPDRDLGHVDRDYGRQGKGGDGDVKARTEGGGEASGVKKGEGAGEAGGEAVKGKVCGVEGGEKCEDCQ</sequence>
<evidence type="ECO:0000256" key="1">
    <source>
        <dbReference type="ARBA" id="ARBA00023284"/>
    </source>
</evidence>
<dbReference type="RefSeq" id="XP_062659612.1">
    <property type="nucleotide sequence ID" value="XM_062806642.1"/>
</dbReference>
<evidence type="ECO:0000313" key="3">
    <source>
        <dbReference type="EMBL" id="KAK3296098.1"/>
    </source>
</evidence>
<dbReference type="Proteomes" id="UP001278766">
    <property type="component" value="Unassembled WGS sequence"/>
</dbReference>
<protein>
    <submittedName>
        <fullName evidence="3">Rdx family-domain-containing protein</fullName>
    </submittedName>
</protein>
<dbReference type="PANTHER" id="PTHR36417">
    <property type="entry name" value="SELENOPROTEIN DOMAIN PROTEIN (AFU_ORTHOLOGUE AFUA_1G05220)"/>
    <property type="match status" value="1"/>
</dbReference>
<dbReference type="SUPFAM" id="SSF52833">
    <property type="entry name" value="Thioredoxin-like"/>
    <property type="match status" value="1"/>
</dbReference>
<reference evidence="3" key="2">
    <citation type="submission" date="2023-06" db="EMBL/GenBank/DDBJ databases">
        <authorList>
            <consortium name="Lawrence Berkeley National Laboratory"/>
            <person name="Haridas S."/>
            <person name="Hensen N."/>
            <person name="Bonometti L."/>
            <person name="Westerberg I."/>
            <person name="Brannstrom I.O."/>
            <person name="Guillou S."/>
            <person name="Cros-Aarteil S."/>
            <person name="Calhoun S."/>
            <person name="Kuo A."/>
            <person name="Mondo S."/>
            <person name="Pangilinan J."/>
            <person name="Riley R."/>
            <person name="Labutti K."/>
            <person name="Andreopoulos B."/>
            <person name="Lipzen A."/>
            <person name="Chen C."/>
            <person name="Yanf M."/>
            <person name="Daum C."/>
            <person name="Ng V."/>
            <person name="Clum A."/>
            <person name="Steindorff A."/>
            <person name="Ohm R."/>
            <person name="Martin F."/>
            <person name="Silar P."/>
            <person name="Natvig D."/>
            <person name="Lalanne C."/>
            <person name="Gautier V."/>
            <person name="Ament-Velasquez S.L."/>
            <person name="Kruys A."/>
            <person name="Hutchinson M.I."/>
            <person name="Powell A.J."/>
            <person name="Barry K."/>
            <person name="Miller A.N."/>
            <person name="Grigoriev I.V."/>
            <person name="Debuchy R."/>
            <person name="Gladieux P."/>
            <person name="Thoren M.H."/>
            <person name="Johannesson H."/>
        </authorList>
    </citation>
    <scope>NUCLEOTIDE SEQUENCE</scope>
    <source>
        <strain evidence="3">CBS 168.71</strain>
    </source>
</reference>
<evidence type="ECO:0000256" key="2">
    <source>
        <dbReference type="SAM" id="MobiDB-lite"/>
    </source>
</evidence>
<dbReference type="EMBL" id="JAUEPN010000004">
    <property type="protein sequence ID" value="KAK3296098.1"/>
    <property type="molecule type" value="Genomic_DNA"/>
</dbReference>
<feature type="compositionally biased region" description="Low complexity" evidence="2">
    <location>
        <begin position="40"/>
        <end position="63"/>
    </location>
</feature>
<dbReference type="Pfam" id="PF10262">
    <property type="entry name" value="Rdx"/>
    <property type="match status" value="1"/>
</dbReference>
<evidence type="ECO:0000313" key="4">
    <source>
        <dbReference type="Proteomes" id="UP001278766"/>
    </source>
</evidence>
<feature type="region of interest" description="Disordered" evidence="2">
    <location>
        <begin position="40"/>
        <end position="65"/>
    </location>
</feature>
<organism evidence="3 4">
    <name type="scientific">Chaetomium fimeti</name>
    <dbReference type="NCBI Taxonomy" id="1854472"/>
    <lineage>
        <taxon>Eukaryota</taxon>
        <taxon>Fungi</taxon>
        <taxon>Dikarya</taxon>
        <taxon>Ascomycota</taxon>
        <taxon>Pezizomycotina</taxon>
        <taxon>Sordariomycetes</taxon>
        <taxon>Sordariomycetidae</taxon>
        <taxon>Sordariales</taxon>
        <taxon>Chaetomiaceae</taxon>
        <taxon>Chaetomium</taxon>
    </lineage>
</organism>
<dbReference type="PANTHER" id="PTHR36417:SF2">
    <property type="entry name" value="SELENOPROTEIN DOMAIN PROTEIN (AFU_ORTHOLOGUE AFUA_1G05220)"/>
    <property type="match status" value="1"/>
</dbReference>
<dbReference type="AlphaFoldDB" id="A0AAE0HGE0"/>
<proteinExistence type="predicted"/>
<dbReference type="InterPro" id="IPR011893">
    <property type="entry name" value="Selenoprotein_Rdx-typ"/>
</dbReference>
<feature type="region of interest" description="Disordered" evidence="2">
    <location>
        <begin position="99"/>
        <end position="161"/>
    </location>
</feature>
<keyword evidence="1" id="KW-0676">Redox-active center</keyword>
<keyword evidence="4" id="KW-1185">Reference proteome</keyword>
<dbReference type="Gene3D" id="3.40.30.10">
    <property type="entry name" value="Glutaredoxin"/>
    <property type="match status" value="1"/>
</dbReference>
<dbReference type="InterPro" id="IPR036249">
    <property type="entry name" value="Thioredoxin-like_sf"/>
</dbReference>
<accession>A0AAE0HGE0</accession>
<feature type="compositionally biased region" description="Basic and acidic residues" evidence="2">
    <location>
        <begin position="99"/>
        <end position="135"/>
    </location>
</feature>